<feature type="transmembrane region" description="Helical" evidence="7">
    <location>
        <begin position="243"/>
        <end position="262"/>
    </location>
</feature>
<evidence type="ECO:0000313" key="9">
    <source>
        <dbReference type="EMBL" id="MDN4605885.1"/>
    </source>
</evidence>
<keyword evidence="3" id="KW-0997">Cell inner membrane</keyword>
<keyword evidence="2" id="KW-1003">Cell membrane</keyword>
<feature type="transmembrane region" description="Helical" evidence="7">
    <location>
        <begin position="338"/>
        <end position="355"/>
    </location>
</feature>
<evidence type="ECO:0000256" key="2">
    <source>
        <dbReference type="ARBA" id="ARBA00022475"/>
    </source>
</evidence>
<feature type="transmembrane region" description="Helical" evidence="7">
    <location>
        <begin position="101"/>
        <end position="121"/>
    </location>
</feature>
<dbReference type="InterPro" id="IPR010656">
    <property type="entry name" value="DctM"/>
</dbReference>
<dbReference type="Proteomes" id="UP001175097">
    <property type="component" value="Unassembled WGS sequence"/>
</dbReference>
<reference evidence="9" key="1">
    <citation type="submission" date="2023-03" db="EMBL/GenBank/DDBJ databases">
        <title>MT1 and MT2 Draft Genomes of Novel Species.</title>
        <authorList>
            <person name="Venkateswaran K."/>
        </authorList>
    </citation>
    <scope>NUCLEOTIDE SEQUENCE</scope>
    <source>
        <strain evidence="9">F6_3S_P_2</strain>
    </source>
</reference>
<feature type="domain" description="TRAP C4-dicarboxylate transport system permease DctM subunit" evidence="8">
    <location>
        <begin position="6"/>
        <end position="419"/>
    </location>
</feature>
<evidence type="ECO:0000256" key="7">
    <source>
        <dbReference type="SAM" id="Phobius"/>
    </source>
</evidence>
<dbReference type="PIRSF" id="PIRSF006066">
    <property type="entry name" value="HI0050"/>
    <property type="match status" value="1"/>
</dbReference>
<feature type="transmembrane region" description="Helical" evidence="7">
    <location>
        <begin position="165"/>
        <end position="191"/>
    </location>
</feature>
<dbReference type="RefSeq" id="WP_301241365.1">
    <property type="nucleotide sequence ID" value="NZ_JAROCC010000001.1"/>
</dbReference>
<accession>A0ABT8JL63</accession>
<evidence type="ECO:0000256" key="3">
    <source>
        <dbReference type="ARBA" id="ARBA00022519"/>
    </source>
</evidence>
<evidence type="ECO:0000313" key="10">
    <source>
        <dbReference type="Proteomes" id="UP001175097"/>
    </source>
</evidence>
<evidence type="ECO:0000256" key="5">
    <source>
        <dbReference type="ARBA" id="ARBA00022989"/>
    </source>
</evidence>
<feature type="transmembrane region" description="Helical" evidence="7">
    <location>
        <begin position="395"/>
        <end position="418"/>
    </location>
</feature>
<comment type="caution">
    <text evidence="9">The sequence shown here is derived from an EMBL/GenBank/DDBJ whole genome shotgun (WGS) entry which is preliminary data.</text>
</comment>
<feature type="transmembrane region" description="Helical" evidence="7">
    <location>
        <begin position="212"/>
        <end position="237"/>
    </location>
</feature>
<keyword evidence="6 7" id="KW-0472">Membrane</keyword>
<evidence type="ECO:0000256" key="1">
    <source>
        <dbReference type="ARBA" id="ARBA00004429"/>
    </source>
</evidence>
<organism evidence="9 10">
    <name type="scientific">Sporosarcina highlanderae</name>
    <dbReference type="NCBI Taxonomy" id="3035916"/>
    <lineage>
        <taxon>Bacteria</taxon>
        <taxon>Bacillati</taxon>
        <taxon>Bacillota</taxon>
        <taxon>Bacilli</taxon>
        <taxon>Bacillales</taxon>
        <taxon>Caryophanaceae</taxon>
        <taxon>Sporosarcina</taxon>
    </lineage>
</organism>
<sequence>MITTVFIAFFLLLFLSAPVAIALGGSSLLALLLESYSLTTIPQKVFEGLSGFTLLAIPFFILAGNLMGSGGIAKRLVNFASVLVKGVTGGVGTSTVLTTTIFSTISGSSSATTAAIGSIMIPNMEKKGYARNFAAALSAAAGEMGAVIPPSIVIIMYAMVSGTSIGGMFLATIIPGLLVGVFLILANYLYVRKAGIDKRKIIVSKKQWFKEIFIAFKESILALLLPVLIFGGIYLGYFSPTEVAVLAVIYSFILGVFVYKEIKLKDVHKVIMQSAMSTAIIMIIVGFASIFAYVLTINQVPHKVAEFLLGVTDNQILFLLLLNLLLLILGMFLEAFSAIIIMTPILLPAAISFGIDPIHFGVILILNLACGMITPPVGVNLFIVSEIAKVPFEKLVRPALFLIAFLLINVLLVTYIPALSTWLPSLLK</sequence>
<keyword evidence="10" id="KW-1185">Reference proteome</keyword>
<evidence type="ECO:0000256" key="6">
    <source>
        <dbReference type="ARBA" id="ARBA00023136"/>
    </source>
</evidence>
<keyword evidence="5 7" id="KW-1133">Transmembrane helix</keyword>
<feature type="transmembrane region" description="Helical" evidence="7">
    <location>
        <begin position="76"/>
        <end position="95"/>
    </location>
</feature>
<feature type="transmembrane region" description="Helical" evidence="7">
    <location>
        <begin position="274"/>
        <end position="295"/>
    </location>
</feature>
<feature type="transmembrane region" description="Helical" evidence="7">
    <location>
        <begin position="133"/>
        <end position="159"/>
    </location>
</feature>
<keyword evidence="4 7" id="KW-0812">Transmembrane</keyword>
<gene>
    <name evidence="9" type="ORF">P5G49_00145</name>
</gene>
<feature type="transmembrane region" description="Helical" evidence="7">
    <location>
        <begin position="315"/>
        <end position="333"/>
    </location>
</feature>
<dbReference type="EMBL" id="JAROCC010000001">
    <property type="protein sequence ID" value="MDN4605885.1"/>
    <property type="molecule type" value="Genomic_DNA"/>
</dbReference>
<proteinExistence type="predicted"/>
<dbReference type="Pfam" id="PF06808">
    <property type="entry name" value="DctM"/>
    <property type="match status" value="1"/>
</dbReference>
<dbReference type="PANTHER" id="PTHR33362:SF3">
    <property type="entry name" value="SIALIC ACID TRAP TRANSPORTER PERMEASE PROTEIN SIAT"/>
    <property type="match status" value="1"/>
</dbReference>
<evidence type="ECO:0000256" key="4">
    <source>
        <dbReference type="ARBA" id="ARBA00022692"/>
    </source>
</evidence>
<evidence type="ECO:0000259" key="8">
    <source>
        <dbReference type="Pfam" id="PF06808"/>
    </source>
</evidence>
<feature type="transmembrane region" description="Helical" evidence="7">
    <location>
        <begin position="46"/>
        <end position="64"/>
    </location>
</feature>
<protein>
    <submittedName>
        <fullName evidence="9">TRAP transporter large permease</fullName>
    </submittedName>
</protein>
<name>A0ABT8JL63_9BACL</name>
<dbReference type="PANTHER" id="PTHR33362">
    <property type="entry name" value="SIALIC ACID TRAP TRANSPORTER PERMEASE PROTEIN SIAT-RELATED"/>
    <property type="match status" value="1"/>
</dbReference>
<feature type="transmembrane region" description="Helical" evidence="7">
    <location>
        <begin position="361"/>
        <end position="383"/>
    </location>
</feature>
<dbReference type="NCBIfam" id="TIGR00786">
    <property type="entry name" value="dctM"/>
    <property type="match status" value="1"/>
</dbReference>
<comment type="subcellular location">
    <subcellularLocation>
        <location evidence="1">Cell inner membrane</location>
        <topology evidence="1">Multi-pass membrane protein</topology>
    </subcellularLocation>
</comment>
<dbReference type="InterPro" id="IPR004681">
    <property type="entry name" value="TRAP_DctM"/>
</dbReference>